<dbReference type="KEGG" id="lsj:LSJ_3076c"/>
<protein>
    <submittedName>
        <fullName evidence="1">Uncharacterized protein</fullName>
    </submittedName>
</protein>
<evidence type="ECO:0000313" key="1">
    <source>
        <dbReference type="EMBL" id="AIR11693.1"/>
    </source>
</evidence>
<accession>A0A089QIQ1</accession>
<evidence type="ECO:0000313" key="2">
    <source>
        <dbReference type="Proteomes" id="UP000029488"/>
    </source>
</evidence>
<geneLocation type="plasmid" evidence="1 2">
    <name>pMP1046B</name>
</geneLocation>
<sequence>MTEENNDYKILYYIYPKEDIYENIKYDEDTGLPKSYDGLVFVADFLYPVFEQTSRTVIVFDASRFDEVDGDNRFRSHSGFKRKEFEEWVEKDTRIVRIEKDEIDKLLASKEVAE</sequence>
<dbReference type="RefSeq" id="WP_044005833.1">
    <property type="nucleotide sequence ID" value="NZ_CP007648.1"/>
</dbReference>
<reference evidence="1 2" key="1">
    <citation type="journal article" date="2014" name="BMC Genomics">
        <title>Unusual genome complexity in Lactobacillus salivarius JCM1046.</title>
        <authorList>
            <person name="Raftis E.J."/>
            <person name="Forde B.M."/>
            <person name="Claesson M.J."/>
            <person name="O'Toole P.W."/>
        </authorList>
    </citation>
    <scope>NUCLEOTIDE SEQUENCE [LARGE SCALE GENOMIC DNA]</scope>
    <source>
        <strain evidence="1 2">JCM1046</strain>
        <plasmid evidence="1 2">pMP1046B</plasmid>
    </source>
</reference>
<dbReference type="AlphaFoldDB" id="A0A089QIQ1"/>
<organism evidence="1 2">
    <name type="scientific">Ligilactobacillus salivarius</name>
    <dbReference type="NCBI Taxonomy" id="1624"/>
    <lineage>
        <taxon>Bacteria</taxon>
        <taxon>Bacillati</taxon>
        <taxon>Bacillota</taxon>
        <taxon>Bacilli</taxon>
        <taxon>Lactobacillales</taxon>
        <taxon>Lactobacillaceae</taxon>
        <taxon>Ligilactobacillus</taxon>
    </lineage>
</organism>
<proteinExistence type="predicted"/>
<dbReference type="EMBL" id="CP007648">
    <property type="protein sequence ID" value="AIR11693.1"/>
    <property type="molecule type" value="Genomic_DNA"/>
</dbReference>
<dbReference type="Proteomes" id="UP000029488">
    <property type="component" value="Plasmid pMP1046B"/>
</dbReference>
<keyword evidence="1" id="KW-0614">Plasmid</keyword>
<name>A0A089QIQ1_9LACO</name>
<gene>
    <name evidence="1" type="ORF">LSJ_3076c</name>
</gene>